<dbReference type="InterPro" id="IPR016032">
    <property type="entry name" value="Sig_transdc_resp-reg_C-effctor"/>
</dbReference>
<dbReference type="EMBL" id="AFWT01000004">
    <property type="protein sequence ID" value="EGV33019.1"/>
    <property type="molecule type" value="Genomic_DNA"/>
</dbReference>
<feature type="modified residue" description="4-aspartylphosphate" evidence="4">
    <location>
        <position position="56"/>
    </location>
</feature>
<protein>
    <submittedName>
        <fullName evidence="8">Two component transcriptional regulator, winged helix family</fullName>
    </submittedName>
</protein>
<evidence type="ECO:0000256" key="5">
    <source>
        <dbReference type="PROSITE-ProRule" id="PRU01091"/>
    </source>
</evidence>
<evidence type="ECO:0000256" key="2">
    <source>
        <dbReference type="ARBA" id="ARBA00023125"/>
    </source>
</evidence>
<dbReference type="InterPro" id="IPR039420">
    <property type="entry name" value="WalR-like"/>
</dbReference>
<feature type="domain" description="Response regulatory" evidence="6">
    <location>
        <begin position="7"/>
        <end position="120"/>
    </location>
</feature>
<dbReference type="GO" id="GO:0000156">
    <property type="term" value="F:phosphorelay response regulator activity"/>
    <property type="evidence" value="ECO:0007669"/>
    <property type="project" value="TreeGrafter"/>
</dbReference>
<dbReference type="PROSITE" id="PS51755">
    <property type="entry name" value="OMPR_PHOB"/>
    <property type="match status" value="1"/>
</dbReference>
<dbReference type="SUPFAM" id="SSF46894">
    <property type="entry name" value="C-terminal effector domain of the bipartite response regulators"/>
    <property type="match status" value="1"/>
</dbReference>
<keyword evidence="9" id="KW-1185">Reference proteome</keyword>
<evidence type="ECO:0000256" key="1">
    <source>
        <dbReference type="ARBA" id="ARBA00023015"/>
    </source>
</evidence>
<dbReference type="Proteomes" id="UP000004200">
    <property type="component" value="Unassembled WGS sequence"/>
</dbReference>
<dbReference type="PROSITE" id="PS50110">
    <property type="entry name" value="RESPONSE_REGULATORY"/>
    <property type="match status" value="1"/>
</dbReference>
<reference evidence="8 9" key="1">
    <citation type="submission" date="2011-06" db="EMBL/GenBank/DDBJ databases">
        <title>The draft genome of Thiorhodococcus drewsii AZ1.</title>
        <authorList>
            <consortium name="US DOE Joint Genome Institute (JGI-PGF)"/>
            <person name="Lucas S."/>
            <person name="Han J."/>
            <person name="Lapidus A."/>
            <person name="Cheng J.-F."/>
            <person name="Goodwin L."/>
            <person name="Pitluck S."/>
            <person name="Peters L."/>
            <person name="Land M.L."/>
            <person name="Hauser L."/>
            <person name="Vogl K."/>
            <person name="Liu Z."/>
            <person name="Imhoff J."/>
            <person name="Thiel V."/>
            <person name="Frigaard N.-U."/>
            <person name="Bryant D.A."/>
            <person name="Woyke T.J."/>
        </authorList>
    </citation>
    <scope>NUCLEOTIDE SEQUENCE [LARGE SCALE GENOMIC DNA]</scope>
    <source>
        <strain evidence="8 9">AZ1</strain>
    </source>
</reference>
<keyword evidence="4" id="KW-0597">Phosphoprotein</keyword>
<dbReference type="PANTHER" id="PTHR48111:SF67">
    <property type="entry name" value="TRANSCRIPTIONAL REGULATORY PROTEIN TCTD"/>
    <property type="match status" value="1"/>
</dbReference>
<dbReference type="GO" id="GO:0005829">
    <property type="term" value="C:cytosol"/>
    <property type="evidence" value="ECO:0007669"/>
    <property type="project" value="TreeGrafter"/>
</dbReference>
<dbReference type="InterPro" id="IPR011006">
    <property type="entry name" value="CheY-like_superfamily"/>
</dbReference>
<evidence type="ECO:0000313" key="8">
    <source>
        <dbReference type="EMBL" id="EGV33019.1"/>
    </source>
</evidence>
<dbReference type="Pfam" id="PF00486">
    <property type="entry name" value="Trans_reg_C"/>
    <property type="match status" value="1"/>
</dbReference>
<dbReference type="GO" id="GO:0000976">
    <property type="term" value="F:transcription cis-regulatory region binding"/>
    <property type="evidence" value="ECO:0007669"/>
    <property type="project" value="TreeGrafter"/>
</dbReference>
<dbReference type="Pfam" id="PF00072">
    <property type="entry name" value="Response_reg"/>
    <property type="match status" value="1"/>
</dbReference>
<dbReference type="InterPro" id="IPR001789">
    <property type="entry name" value="Sig_transdc_resp-reg_receiver"/>
</dbReference>
<dbReference type="eggNOG" id="COG0745">
    <property type="taxonomic scope" value="Bacteria"/>
</dbReference>
<dbReference type="SUPFAM" id="SSF52172">
    <property type="entry name" value="CheY-like"/>
    <property type="match status" value="1"/>
</dbReference>
<proteinExistence type="predicted"/>
<evidence type="ECO:0000259" key="6">
    <source>
        <dbReference type="PROSITE" id="PS50110"/>
    </source>
</evidence>
<evidence type="ECO:0000259" key="7">
    <source>
        <dbReference type="PROSITE" id="PS51755"/>
    </source>
</evidence>
<evidence type="ECO:0000256" key="3">
    <source>
        <dbReference type="ARBA" id="ARBA00023163"/>
    </source>
</evidence>
<feature type="domain" description="OmpR/PhoB-type" evidence="7">
    <location>
        <begin position="131"/>
        <end position="231"/>
    </location>
</feature>
<keyword evidence="2 5" id="KW-0238">DNA-binding</keyword>
<comment type="caution">
    <text evidence="8">The sequence shown here is derived from an EMBL/GenBank/DDBJ whole genome shotgun (WGS) entry which is preliminary data.</text>
</comment>
<feature type="DNA-binding region" description="OmpR/PhoB-type" evidence="5">
    <location>
        <begin position="131"/>
        <end position="231"/>
    </location>
</feature>
<dbReference type="InterPro" id="IPR001867">
    <property type="entry name" value="OmpR/PhoB-type_DNA-bd"/>
</dbReference>
<dbReference type="AlphaFoldDB" id="G2DXH0"/>
<dbReference type="Gene3D" id="3.40.50.2300">
    <property type="match status" value="1"/>
</dbReference>
<name>G2DXH0_9GAMM</name>
<evidence type="ECO:0000313" key="9">
    <source>
        <dbReference type="Proteomes" id="UP000004200"/>
    </source>
</evidence>
<dbReference type="GO" id="GO:0032993">
    <property type="term" value="C:protein-DNA complex"/>
    <property type="evidence" value="ECO:0007669"/>
    <property type="project" value="TreeGrafter"/>
</dbReference>
<keyword evidence="1" id="KW-0805">Transcription regulation</keyword>
<dbReference type="SMART" id="SM00448">
    <property type="entry name" value="REC"/>
    <property type="match status" value="1"/>
</dbReference>
<dbReference type="Gene3D" id="1.10.10.10">
    <property type="entry name" value="Winged helix-like DNA-binding domain superfamily/Winged helix DNA-binding domain"/>
    <property type="match status" value="1"/>
</dbReference>
<dbReference type="OrthoDB" id="9796655at2"/>
<organism evidence="8 9">
    <name type="scientific">Thiorhodococcus drewsii AZ1</name>
    <dbReference type="NCBI Taxonomy" id="765913"/>
    <lineage>
        <taxon>Bacteria</taxon>
        <taxon>Pseudomonadati</taxon>
        <taxon>Pseudomonadota</taxon>
        <taxon>Gammaproteobacteria</taxon>
        <taxon>Chromatiales</taxon>
        <taxon>Chromatiaceae</taxon>
        <taxon>Thiorhodococcus</taxon>
    </lineage>
</organism>
<keyword evidence="3" id="KW-0804">Transcription</keyword>
<accession>G2DXH0</accession>
<dbReference type="Gene3D" id="6.10.250.690">
    <property type="match status" value="1"/>
</dbReference>
<evidence type="ECO:0000256" key="4">
    <source>
        <dbReference type="PROSITE-ProRule" id="PRU00169"/>
    </source>
</evidence>
<dbReference type="STRING" id="765913.ThidrDRAFT_0697"/>
<dbReference type="SMART" id="SM00862">
    <property type="entry name" value="Trans_reg_C"/>
    <property type="match status" value="1"/>
</dbReference>
<sequence length="238" mass="26792">MMPRTPAIAIVEDDEDLRFNVELYLRNLGYQIWGVGSAEAFYRQLVTQPVNLVIVDIGLPGEDGFQLTEYLASARRYGLVIVTGRTAVEDRVRGLTLGADIYLTKPVELAELEASIRAVLRRLKPELEVRRNDRSLPPWSLNLQGCQLRSPSGSSVELTARETELLAYLMQRPGEVIDKSELLLELTGSINLEDFHRIESMLYRMRKKVEKCLGCSLPVRSVFGRGLSFIGTVSIQTH</sequence>
<gene>
    <name evidence="8" type="ORF">ThidrDRAFT_0697</name>
</gene>
<dbReference type="InterPro" id="IPR036388">
    <property type="entry name" value="WH-like_DNA-bd_sf"/>
</dbReference>
<dbReference type="PANTHER" id="PTHR48111">
    <property type="entry name" value="REGULATOR OF RPOS"/>
    <property type="match status" value="1"/>
</dbReference>
<dbReference type="CDD" id="cd00383">
    <property type="entry name" value="trans_reg_C"/>
    <property type="match status" value="1"/>
</dbReference>
<dbReference type="GO" id="GO:0006355">
    <property type="term" value="P:regulation of DNA-templated transcription"/>
    <property type="evidence" value="ECO:0007669"/>
    <property type="project" value="InterPro"/>
</dbReference>